<dbReference type="PANTHER" id="PTHR33602:SF1">
    <property type="entry name" value="REGULATORY PROTEIN RECX FAMILY PROTEIN"/>
    <property type="match status" value="1"/>
</dbReference>
<name>A0A069RCI9_PEPLI</name>
<protein>
    <recommendedName>
        <fullName evidence="3 5">Regulatory protein RecX</fullName>
    </recommendedName>
</protein>
<dbReference type="Pfam" id="PF02631">
    <property type="entry name" value="RecX_HTH2"/>
    <property type="match status" value="1"/>
</dbReference>
<evidence type="ECO:0000256" key="1">
    <source>
        <dbReference type="ARBA" id="ARBA00004496"/>
    </source>
</evidence>
<evidence type="ECO:0000256" key="3">
    <source>
        <dbReference type="ARBA" id="ARBA00018111"/>
    </source>
</evidence>
<proteinExistence type="inferred from homology"/>
<dbReference type="OrthoDB" id="5421057at2"/>
<evidence type="ECO:0000313" key="11">
    <source>
        <dbReference type="EMBL" id="KDR95387.1"/>
    </source>
</evidence>
<comment type="similarity">
    <text evidence="2 5">Belongs to the RecX family.</text>
</comment>
<feature type="domain" description="RecX third three-helical" evidence="8">
    <location>
        <begin position="156"/>
        <end position="204"/>
    </location>
</feature>
<dbReference type="PANTHER" id="PTHR33602">
    <property type="entry name" value="REGULATORY PROTEIN RECX FAMILY PROTEIN"/>
    <property type="match status" value="1"/>
</dbReference>
<keyword evidence="12" id="KW-1185">Reference proteome</keyword>
<dbReference type="InterPro" id="IPR053924">
    <property type="entry name" value="RecX_HTH_2nd"/>
</dbReference>
<comment type="subcellular location">
    <subcellularLocation>
        <location evidence="1 5">Cytoplasm</location>
    </subcellularLocation>
</comment>
<dbReference type="InterPro" id="IPR036388">
    <property type="entry name" value="WH-like_DNA-bd_sf"/>
</dbReference>
<evidence type="ECO:0000259" key="8">
    <source>
        <dbReference type="Pfam" id="PF21981"/>
    </source>
</evidence>
<keyword evidence="6" id="KW-0175">Coiled coil</keyword>
<reference evidence="10 12" key="1">
    <citation type="submission" date="2014-03" db="EMBL/GenBank/DDBJ databases">
        <title>Genome sequence of Clostridium litorale W6, DSM 5388.</title>
        <authorList>
            <person name="Poehlein A."/>
            <person name="Jagirdar A."/>
            <person name="Khonsari B."/>
            <person name="Chibani C.M."/>
            <person name="Gutierrez Gutierrez D.A."/>
            <person name="Davydova E."/>
            <person name="Alghaithi H.S."/>
            <person name="Nair K.P."/>
            <person name="Dhamotharan K."/>
            <person name="Chandran L."/>
            <person name="G W."/>
            <person name="Daniel R."/>
        </authorList>
    </citation>
    <scope>NUCLEOTIDE SEQUENCE [LARGE SCALE GENOMIC DNA]</scope>
    <source>
        <strain evidence="10 12">W6</strain>
    </source>
</reference>
<evidence type="ECO:0000256" key="4">
    <source>
        <dbReference type="ARBA" id="ARBA00022490"/>
    </source>
</evidence>
<dbReference type="STRING" id="1121324.CLIT_10c01140"/>
<dbReference type="InterPro" id="IPR053925">
    <property type="entry name" value="RecX_HTH_3rd"/>
</dbReference>
<dbReference type="AlphaFoldDB" id="A0A069RCI9"/>
<evidence type="ECO:0000256" key="2">
    <source>
        <dbReference type="ARBA" id="ARBA00009695"/>
    </source>
</evidence>
<evidence type="ECO:0000259" key="7">
    <source>
        <dbReference type="Pfam" id="PF02631"/>
    </source>
</evidence>
<feature type="coiled-coil region" evidence="6">
    <location>
        <begin position="73"/>
        <end position="100"/>
    </location>
</feature>
<feature type="domain" description="RecX first three-helical" evidence="9">
    <location>
        <begin position="62"/>
        <end position="101"/>
    </location>
</feature>
<organism evidence="10 12">
    <name type="scientific">Peptoclostridium litorale DSM 5388</name>
    <dbReference type="NCBI Taxonomy" id="1121324"/>
    <lineage>
        <taxon>Bacteria</taxon>
        <taxon>Bacillati</taxon>
        <taxon>Bacillota</taxon>
        <taxon>Clostridia</taxon>
        <taxon>Peptostreptococcales</taxon>
        <taxon>Peptoclostridiaceae</taxon>
        <taxon>Peptoclostridium</taxon>
    </lineage>
</organism>
<dbReference type="GO" id="GO:0006282">
    <property type="term" value="P:regulation of DNA repair"/>
    <property type="evidence" value="ECO:0007669"/>
    <property type="project" value="UniProtKB-UniRule"/>
</dbReference>
<dbReference type="eggNOG" id="COG2137">
    <property type="taxonomic scope" value="Bacteria"/>
</dbReference>
<comment type="caution">
    <text evidence="10">The sequence shown here is derived from an EMBL/GenBank/DDBJ whole genome shotgun (WGS) entry which is preliminary data.</text>
</comment>
<sequence>MKKITKIEFQKKNQGRYSIYIDGEFAFGVHEDILVQHSLRKGMELDEEQIELIGESEKYKKAYMYGINLLSYKMRTEKELEDKMREKEHGEEAIEDAISKLRQKGYVDDEKYAIMYANEKMNKKSSGRKLVSHKLRQKGIDSEIANLAIEEVSSEEQEYEQALEAAVKKMNTTYRNDDKNAAYRKLGGYLSRRGYPYSVVSRVLREVLKNR</sequence>
<dbReference type="HAMAP" id="MF_01114">
    <property type="entry name" value="RecX"/>
    <property type="match status" value="1"/>
</dbReference>
<dbReference type="EMBL" id="JJMM01000010">
    <property type="protein sequence ID" value="KDR95387.1"/>
    <property type="molecule type" value="Genomic_DNA"/>
</dbReference>
<evidence type="ECO:0000256" key="5">
    <source>
        <dbReference type="HAMAP-Rule" id="MF_01114"/>
    </source>
</evidence>
<dbReference type="Pfam" id="PF21981">
    <property type="entry name" value="RecX_HTH3"/>
    <property type="match status" value="1"/>
</dbReference>
<evidence type="ECO:0000256" key="6">
    <source>
        <dbReference type="SAM" id="Coils"/>
    </source>
</evidence>
<dbReference type="GO" id="GO:0005737">
    <property type="term" value="C:cytoplasm"/>
    <property type="evidence" value="ECO:0007669"/>
    <property type="project" value="UniProtKB-SubCell"/>
</dbReference>
<feature type="domain" description="RecX second three-helical" evidence="7">
    <location>
        <begin position="108"/>
        <end position="148"/>
    </location>
</feature>
<dbReference type="InterPro" id="IPR053926">
    <property type="entry name" value="RecX_HTH_1st"/>
</dbReference>
<comment type="function">
    <text evidence="5">Modulates RecA activity.</text>
</comment>
<gene>
    <name evidence="5 10" type="primary">recX</name>
    <name evidence="11" type="ORF">CLIT_10c01140</name>
    <name evidence="10" type="ORF">CLIT_23c02320</name>
</gene>
<dbReference type="EMBL" id="JJMM01000026">
    <property type="protein sequence ID" value="KDR93960.1"/>
    <property type="molecule type" value="Genomic_DNA"/>
</dbReference>
<dbReference type="InterPro" id="IPR003783">
    <property type="entry name" value="Regulatory_RecX"/>
</dbReference>
<keyword evidence="4 5" id="KW-0963">Cytoplasm</keyword>
<evidence type="ECO:0000313" key="12">
    <source>
        <dbReference type="Proteomes" id="UP000027946"/>
    </source>
</evidence>
<evidence type="ECO:0000259" key="9">
    <source>
        <dbReference type="Pfam" id="PF21982"/>
    </source>
</evidence>
<dbReference type="RefSeq" id="WP_052636017.1">
    <property type="nucleotide sequence ID" value="NZ_FSRH01000004.1"/>
</dbReference>
<dbReference type="Proteomes" id="UP000027946">
    <property type="component" value="Unassembled WGS sequence"/>
</dbReference>
<accession>A0A069RCI9</accession>
<evidence type="ECO:0000313" key="10">
    <source>
        <dbReference type="EMBL" id="KDR93960.1"/>
    </source>
</evidence>
<dbReference type="Gene3D" id="1.10.10.10">
    <property type="entry name" value="Winged helix-like DNA-binding domain superfamily/Winged helix DNA-binding domain"/>
    <property type="match status" value="3"/>
</dbReference>
<dbReference type="Pfam" id="PF21982">
    <property type="entry name" value="RecX_HTH1"/>
    <property type="match status" value="1"/>
</dbReference>